<evidence type="ECO:0000313" key="6">
    <source>
        <dbReference type="Proteomes" id="UP001205920"/>
    </source>
</evidence>
<keyword evidence="2" id="KW-1133">Transmembrane helix</keyword>
<dbReference type="EMBL" id="JAEUWV010000002">
    <property type="protein sequence ID" value="MCO6394030.1"/>
    <property type="molecule type" value="Genomic_DNA"/>
</dbReference>
<name>A0AAW5HRQ3_9CORY</name>
<proteinExistence type="predicted"/>
<accession>A0AAW5HRQ3</accession>
<feature type="coiled-coil region" evidence="1">
    <location>
        <begin position="57"/>
        <end position="143"/>
    </location>
</feature>
<reference evidence="5 6" key="1">
    <citation type="submission" date="2021-01" db="EMBL/GenBank/DDBJ databases">
        <title>Identification and Characterization of Corynebacterium sp.</title>
        <authorList>
            <person name="Luo Q."/>
            <person name="Qu P."/>
            <person name="Chen Q."/>
        </authorList>
    </citation>
    <scope>NUCLEOTIDE SEQUENCE [LARGE SCALE GENOMIC DNA]</scope>
    <source>
        <strain evidence="5 6">MC-18</strain>
    </source>
</reference>
<dbReference type="InterPro" id="IPR035940">
    <property type="entry name" value="CAP_sf"/>
</dbReference>
<evidence type="ECO:0000259" key="4">
    <source>
        <dbReference type="Pfam" id="PF00188"/>
    </source>
</evidence>
<dbReference type="Pfam" id="PF00188">
    <property type="entry name" value="CAP"/>
    <property type="match status" value="1"/>
</dbReference>
<keyword evidence="6" id="KW-1185">Reference proteome</keyword>
<feature type="chain" id="PRO_5043464772" description="SCP domain-containing protein" evidence="3">
    <location>
        <begin position="26"/>
        <end position="507"/>
    </location>
</feature>
<evidence type="ECO:0000256" key="3">
    <source>
        <dbReference type="SAM" id="SignalP"/>
    </source>
</evidence>
<sequence length="507" mass="54667">MKKQLGLMLVITCSAAMLVAPQAMAEDTAQLTEARCVALVDAVKDATAKQRDAQDRERATQQTLDAAQRDVAAAQEELKAAKGMVAAAQRLLDDATTDRTAKQSAVPAGVTAESAQQALEDAKARAAEAAAALEASKAEAQQQFDRGSLGFFEAMGATDAVAELNTDFRFKEEDPVAGQTGYRIADDTHIGETDDATHLDNMKTAIGWLPEANELRESDGQPALPVSDFLMAQAQVNVNWSHQLPRGHSKNGWDNLSWNYDNPFKGWFHEERVAYFEAIEKGEKPFEAGAGHYMAIVNPDMRATGFAVNTKAFRYQGYPWRIAHAQTFATHWMKQGTPLFTVDEYTERFNTYYDGLKHAIEFGDATKRQTLEEREGDVDKAERTLEAARALRAAEELVAKREQELSAAKEAQPARQTAAEEALTAAKQAQEDAAAAAATAKAAAAEARAATERAEAEYKPVQAECATLAAPEKDGSSTGGIIAGVVLGLLAIVGIVVATNPGVLNMF</sequence>
<keyword evidence="1" id="KW-0175">Coiled coil</keyword>
<organism evidence="5 6">
    <name type="scientific">Corynebacterium lipophilum</name>
    <dbReference type="NCBI Taxonomy" id="2804918"/>
    <lineage>
        <taxon>Bacteria</taxon>
        <taxon>Bacillati</taxon>
        <taxon>Actinomycetota</taxon>
        <taxon>Actinomycetes</taxon>
        <taxon>Mycobacteriales</taxon>
        <taxon>Corynebacteriaceae</taxon>
        <taxon>Corynebacterium</taxon>
    </lineage>
</organism>
<dbReference type="SUPFAM" id="SSF55797">
    <property type="entry name" value="PR-1-like"/>
    <property type="match status" value="1"/>
</dbReference>
<feature type="domain" description="SCP" evidence="4">
    <location>
        <begin position="213"/>
        <end position="312"/>
    </location>
</feature>
<keyword evidence="2" id="KW-0812">Transmembrane</keyword>
<feature type="transmembrane region" description="Helical" evidence="2">
    <location>
        <begin position="481"/>
        <end position="504"/>
    </location>
</feature>
<feature type="coiled-coil region" evidence="1">
    <location>
        <begin position="371"/>
        <end position="457"/>
    </location>
</feature>
<feature type="signal peptide" evidence="3">
    <location>
        <begin position="1"/>
        <end position="25"/>
    </location>
</feature>
<evidence type="ECO:0000256" key="2">
    <source>
        <dbReference type="SAM" id="Phobius"/>
    </source>
</evidence>
<keyword evidence="2" id="KW-0472">Membrane</keyword>
<dbReference type="Proteomes" id="UP001205920">
    <property type="component" value="Unassembled WGS sequence"/>
</dbReference>
<gene>
    <name evidence="5" type="ORF">JMN37_03375</name>
</gene>
<dbReference type="AlphaFoldDB" id="A0AAW5HRQ3"/>
<dbReference type="InterPro" id="IPR014044">
    <property type="entry name" value="CAP_dom"/>
</dbReference>
<comment type="caution">
    <text evidence="5">The sequence shown here is derived from an EMBL/GenBank/DDBJ whole genome shotgun (WGS) entry which is preliminary data.</text>
</comment>
<protein>
    <recommendedName>
        <fullName evidence="4">SCP domain-containing protein</fullName>
    </recommendedName>
</protein>
<keyword evidence="3" id="KW-0732">Signal</keyword>
<evidence type="ECO:0000256" key="1">
    <source>
        <dbReference type="SAM" id="Coils"/>
    </source>
</evidence>
<dbReference type="RefSeq" id="WP_252931017.1">
    <property type="nucleotide sequence ID" value="NZ_JAEUWV010000002.1"/>
</dbReference>
<evidence type="ECO:0000313" key="5">
    <source>
        <dbReference type="EMBL" id="MCO6394030.1"/>
    </source>
</evidence>